<dbReference type="Pfam" id="PF14107">
    <property type="entry name" value="DUF4280"/>
    <property type="match status" value="1"/>
</dbReference>
<dbReference type="SUPFAM" id="SSF55486">
    <property type="entry name" value="Metalloproteases ('zincins'), catalytic domain"/>
    <property type="match status" value="1"/>
</dbReference>
<dbReference type="Proteomes" id="UP001597138">
    <property type="component" value="Unassembled WGS sequence"/>
</dbReference>
<evidence type="ECO:0000256" key="2">
    <source>
        <dbReference type="SAM" id="MobiDB-lite"/>
    </source>
</evidence>
<comment type="caution">
    <text evidence="3">The sequence shown here is derived from an EMBL/GenBank/DDBJ whole genome shotgun (WGS) entry which is preliminary data.</text>
</comment>
<dbReference type="InterPro" id="IPR025460">
    <property type="entry name" value="DUF4280"/>
</dbReference>
<feature type="region of interest" description="Disordered" evidence="2">
    <location>
        <begin position="1"/>
        <end position="20"/>
    </location>
</feature>
<feature type="coiled-coil region" evidence="1">
    <location>
        <begin position="532"/>
        <end position="566"/>
    </location>
</feature>
<keyword evidence="4" id="KW-1185">Reference proteome</keyword>
<organism evidence="3 4">
    <name type="scientific">Flavobacterium artemisiae</name>
    <dbReference type="NCBI Taxonomy" id="2126556"/>
    <lineage>
        <taxon>Bacteria</taxon>
        <taxon>Pseudomonadati</taxon>
        <taxon>Bacteroidota</taxon>
        <taxon>Flavobacteriia</taxon>
        <taxon>Flavobacteriales</taxon>
        <taxon>Flavobacteriaceae</taxon>
        <taxon>Flavobacterium</taxon>
    </lineage>
</organism>
<gene>
    <name evidence="3" type="ORF">ACFSC2_25225</name>
</gene>
<dbReference type="Gene3D" id="3.40.390.10">
    <property type="entry name" value="Collagenase (Catalytic Domain)"/>
    <property type="match status" value="1"/>
</dbReference>
<evidence type="ECO:0000313" key="4">
    <source>
        <dbReference type="Proteomes" id="UP001597138"/>
    </source>
</evidence>
<sequence length="620" mass="71011">MAKPDNTLKRKEREEKEEAEDGLKFVIDGAKIKCDLCTAPDGEVKVSFDPPTIQDKKVVTVVEKDMSSLMFKGNCKKSPNQASPCASVMKLGDWKDVGTVYFQDQFPLLLKSTVKCDYGGTAIKITDCGQRNEVEKVDTTGAPVPPLEKVEVDFIVKFRTLSSYDGEFGFDWMRDEYLEGICIEGLENLKKVYSNIDGSPLKINNEDYYVPWLSMFKGHKNRVGIDVKLKLSIELKKNALDDTDTILLQSPKGIEISPNVLKAKEASNIEILIKCNEDLNADVVIEAFDQNNRIVGKLNVLKNAVKYDLPIKFLIIDEINPSKSYYSKVFDAFDDAFFLDLKNTLTINSLNQALINPTFEDGSVAEIDFLKIDFEDFKNRKLVDIPEGLSQPRFPKDNNLLKDELIKLAKEKNKNFKGIFVFMTVFHQKGDEAGFSWTYPRNNQAVVIGTGGINSKTTYLHEIGHCLGLEHVFDKKDTQNISIVENNIKIHENNIKIFENNITVKQEFLKQFKNKLSSEVIKFKDGTNKSVLEIRKEQQKAIDEQNEKIENENKELNDSIRDLEDRLRLVNLCVFEQGTTDNIMDYMVKIDKITPNPNQRKAFFKWHWDLMQEETIKYYN</sequence>
<keyword evidence="1" id="KW-0175">Coiled coil</keyword>
<dbReference type="InterPro" id="IPR024079">
    <property type="entry name" value="MetalloPept_cat_dom_sf"/>
</dbReference>
<dbReference type="EMBL" id="JBHUDZ010000022">
    <property type="protein sequence ID" value="MFD1606063.1"/>
    <property type="molecule type" value="Genomic_DNA"/>
</dbReference>
<feature type="compositionally biased region" description="Basic and acidic residues" evidence="2">
    <location>
        <begin position="1"/>
        <end position="16"/>
    </location>
</feature>
<evidence type="ECO:0000256" key="1">
    <source>
        <dbReference type="SAM" id="Coils"/>
    </source>
</evidence>
<evidence type="ECO:0000313" key="3">
    <source>
        <dbReference type="EMBL" id="MFD1606063.1"/>
    </source>
</evidence>
<accession>A0ABW4HL16</accession>
<proteinExistence type="predicted"/>
<name>A0ABW4HL16_9FLAO</name>
<protein>
    <submittedName>
        <fullName evidence="3">PAAR-like protein</fullName>
    </submittedName>
</protein>
<dbReference type="RefSeq" id="WP_379816610.1">
    <property type="nucleotide sequence ID" value="NZ_JBHUDZ010000022.1"/>
</dbReference>
<reference evidence="4" key="1">
    <citation type="journal article" date="2019" name="Int. J. Syst. Evol. Microbiol.">
        <title>The Global Catalogue of Microorganisms (GCM) 10K type strain sequencing project: providing services to taxonomists for standard genome sequencing and annotation.</title>
        <authorList>
            <consortium name="The Broad Institute Genomics Platform"/>
            <consortium name="The Broad Institute Genome Sequencing Center for Infectious Disease"/>
            <person name="Wu L."/>
            <person name="Ma J."/>
        </authorList>
    </citation>
    <scope>NUCLEOTIDE SEQUENCE [LARGE SCALE GENOMIC DNA]</scope>
    <source>
        <strain evidence="4">CCUG 70865</strain>
    </source>
</reference>